<organism evidence="2">
    <name type="scientific">marine sediment metagenome</name>
    <dbReference type="NCBI Taxonomy" id="412755"/>
    <lineage>
        <taxon>unclassified sequences</taxon>
        <taxon>metagenomes</taxon>
        <taxon>ecological metagenomes</taxon>
    </lineage>
</organism>
<feature type="region of interest" description="Disordered" evidence="1">
    <location>
        <begin position="245"/>
        <end position="281"/>
    </location>
</feature>
<dbReference type="EMBL" id="LAZR01003506">
    <property type="protein sequence ID" value="KKN17592.1"/>
    <property type="molecule type" value="Genomic_DNA"/>
</dbReference>
<proteinExistence type="predicted"/>
<sequence>MDPLIGQLMEYRHVIIEMAKVLTNIERELSGQPVPPTLFSAIEEETKSLLSLSEIFDETIHEGLGEDEETIEEEQSKRGNQMNTNELIALADRLDKAGRHEEADMIDQMFQKTAEEGPPQSGAPGEGLTYEEVVGHDEWLPQGSQETDEIINILKTHINEYEGNKEERINSLIMILDSIRLSLEGERKFRTGEEGLEQKSESTNVVFEKLSKVADKLDSIGATEEANLVDGFIEKHAEDFLDYQGEGDTEQSKRYDSKYHHSKQIREPKEEQKDREGRDKHHVETYQKAESTALNTRYCPEHIGVMTGRVGENTYQCPIDGKVFNSETGWTDYDGNVHPGGSVAAQTPDLTGYETSNRIFDSRENVLNAVN</sequence>
<comment type="caution">
    <text evidence="2">The sequence shown here is derived from an EMBL/GenBank/DDBJ whole genome shotgun (WGS) entry which is preliminary data.</text>
</comment>
<evidence type="ECO:0000256" key="1">
    <source>
        <dbReference type="SAM" id="MobiDB-lite"/>
    </source>
</evidence>
<protein>
    <submittedName>
        <fullName evidence="2">Uncharacterized protein</fullName>
    </submittedName>
</protein>
<evidence type="ECO:0000313" key="2">
    <source>
        <dbReference type="EMBL" id="KKN17592.1"/>
    </source>
</evidence>
<dbReference type="AlphaFoldDB" id="A0A0F9NZM4"/>
<gene>
    <name evidence="2" type="ORF">LCGC14_0964250</name>
</gene>
<reference evidence="2" key="1">
    <citation type="journal article" date="2015" name="Nature">
        <title>Complex archaea that bridge the gap between prokaryotes and eukaryotes.</title>
        <authorList>
            <person name="Spang A."/>
            <person name="Saw J.H."/>
            <person name="Jorgensen S.L."/>
            <person name="Zaremba-Niedzwiedzka K."/>
            <person name="Martijn J."/>
            <person name="Lind A.E."/>
            <person name="van Eijk R."/>
            <person name="Schleper C."/>
            <person name="Guy L."/>
            <person name="Ettema T.J."/>
        </authorList>
    </citation>
    <scope>NUCLEOTIDE SEQUENCE</scope>
</reference>
<feature type="compositionally biased region" description="Basic and acidic residues" evidence="1">
    <location>
        <begin position="250"/>
        <end position="281"/>
    </location>
</feature>
<accession>A0A0F9NZM4</accession>
<name>A0A0F9NZM4_9ZZZZ</name>